<gene>
    <name evidence="1" type="ORF">CK510_29810</name>
</gene>
<feature type="non-terminal residue" evidence="1">
    <location>
        <position position="360"/>
    </location>
</feature>
<organism evidence="1 2">
    <name type="scientific">Brunnivagina elsteri CCALA 953</name>
    <dbReference type="NCBI Taxonomy" id="987040"/>
    <lineage>
        <taxon>Bacteria</taxon>
        <taxon>Bacillati</taxon>
        <taxon>Cyanobacteriota</taxon>
        <taxon>Cyanophyceae</taxon>
        <taxon>Nostocales</taxon>
        <taxon>Calotrichaceae</taxon>
        <taxon>Brunnivagina</taxon>
    </lineage>
</organism>
<accession>A0A2A2T9T9</accession>
<sequence length="360" mass="41400">MSNQKVGNRIIDNGGNRLSLTPIEDAFSPFSMLQINLQGRSIGAYLLRKGVDNFLIQFGFECAGIHSTLRSEQIDPVFDAIESGLKDLPDGERLTIHLSSFTNDNLRQQQLKDLSDIAPNKELQYLLMGERCRTEQLTIQGVRKPKILRLYCTYTIETNSTGTNDAIEKILSKLEHSWKSFTGEINELQFIAIERLLHASFTDGFQLWEQLLSNKMGLDIRPLTAENLWEQLWQRFNQTPPRPIPQLLTLDDNGLREEIYSDVSPASLLMESESSIPIADRRWVHLQEKYIAALTFADKPGGWVDKERQMRYLWEVLSRERVYDTEIYCQLMRANETLVKTNMQRLTKQANTSAVLAQDK</sequence>
<comment type="caution">
    <text evidence="1">The sequence shown here is derived from an EMBL/GenBank/DDBJ whole genome shotgun (WGS) entry which is preliminary data.</text>
</comment>
<dbReference type="AlphaFoldDB" id="A0A2A2T9T9"/>
<proteinExistence type="predicted"/>
<keyword evidence="2" id="KW-1185">Reference proteome</keyword>
<protein>
    <submittedName>
        <fullName evidence="1">Uncharacterized protein</fullName>
    </submittedName>
</protein>
<evidence type="ECO:0000313" key="1">
    <source>
        <dbReference type="EMBL" id="PAX45794.1"/>
    </source>
</evidence>
<dbReference type="Proteomes" id="UP000218238">
    <property type="component" value="Unassembled WGS sequence"/>
</dbReference>
<dbReference type="EMBL" id="NTFS01000679">
    <property type="protein sequence ID" value="PAX45794.1"/>
    <property type="molecule type" value="Genomic_DNA"/>
</dbReference>
<name>A0A2A2T9T9_9CYAN</name>
<evidence type="ECO:0000313" key="2">
    <source>
        <dbReference type="Proteomes" id="UP000218238"/>
    </source>
</evidence>
<reference evidence="1 2" key="1">
    <citation type="submission" date="2017-08" db="EMBL/GenBank/DDBJ databases">
        <title>Draft genome sequence of filamentous cyanobacterium Calothrix elsteri CCALA 953.</title>
        <authorList>
            <person name="Gagunashvili A.N."/>
            <person name="Elster J."/>
            <person name="Andresson O.S."/>
        </authorList>
    </citation>
    <scope>NUCLEOTIDE SEQUENCE [LARGE SCALE GENOMIC DNA]</scope>
    <source>
        <strain evidence="1 2">CCALA 953</strain>
    </source>
</reference>